<protein>
    <submittedName>
        <fullName evidence="4">DUF6318 family protein</fullName>
    </submittedName>
</protein>
<dbReference type="InterPro" id="IPR046281">
    <property type="entry name" value="DUF6318"/>
</dbReference>
<dbReference type="PROSITE" id="PS51257">
    <property type="entry name" value="PROKAR_LIPOPROTEIN"/>
    <property type="match status" value="1"/>
</dbReference>
<feature type="compositionally biased region" description="Polar residues" evidence="1">
    <location>
        <begin position="37"/>
        <end position="52"/>
    </location>
</feature>
<evidence type="ECO:0000256" key="1">
    <source>
        <dbReference type="SAM" id="MobiDB-lite"/>
    </source>
</evidence>
<evidence type="ECO:0000313" key="4">
    <source>
        <dbReference type="EMBL" id="MCC3269945.1"/>
    </source>
</evidence>
<feature type="chain" id="PRO_5040965000" evidence="2">
    <location>
        <begin position="28"/>
        <end position="229"/>
    </location>
</feature>
<comment type="caution">
    <text evidence="4">The sequence shown here is derived from an EMBL/GenBank/DDBJ whole genome shotgun (WGS) entry which is preliminary data.</text>
</comment>
<proteinExistence type="predicted"/>
<dbReference type="AlphaFoldDB" id="A0A9X1M2Z3"/>
<organism evidence="4 5">
    <name type="scientific">Arthrobacter gengyunqii</name>
    <dbReference type="NCBI Taxonomy" id="2886940"/>
    <lineage>
        <taxon>Bacteria</taxon>
        <taxon>Bacillati</taxon>
        <taxon>Actinomycetota</taxon>
        <taxon>Actinomycetes</taxon>
        <taxon>Micrococcales</taxon>
        <taxon>Micrococcaceae</taxon>
        <taxon>Arthrobacter</taxon>
    </lineage>
</organism>
<dbReference type="Proteomes" id="UP001139264">
    <property type="component" value="Unassembled WGS sequence"/>
</dbReference>
<dbReference type="RefSeq" id="WP_227908258.1">
    <property type="nucleotide sequence ID" value="NZ_CP095461.1"/>
</dbReference>
<dbReference type="Pfam" id="PF19843">
    <property type="entry name" value="DUF6318"/>
    <property type="match status" value="1"/>
</dbReference>
<gene>
    <name evidence="4" type="ORF">LJ751_11345</name>
</gene>
<evidence type="ECO:0000313" key="5">
    <source>
        <dbReference type="Proteomes" id="UP001139264"/>
    </source>
</evidence>
<feature type="region of interest" description="Disordered" evidence="1">
    <location>
        <begin position="30"/>
        <end position="73"/>
    </location>
</feature>
<feature type="signal peptide" evidence="2">
    <location>
        <begin position="1"/>
        <end position="27"/>
    </location>
</feature>
<sequence length="229" mass="24271">MIRSAVAPLRLGSLGLAAILLLGGCSGGETDPEAQAADQTTNSAEPSETTDAGETAVPAPPPTPTAPAYKPASVKGPAENVLLPEMPELARQESREGLEAFAAHWYELANYGYATGDVEPVRTVSGDTCLVCDGYYRTLASGYVDGDWMAGGKVHVEGVTTPSFDFVPTVDGYFQAIITITQEPLVYYGPEGYQGTTKGIGIPIEQIMEAEFLDGGWHVRTLETLQVQQ</sequence>
<accession>A0A9X1M2Z3</accession>
<keyword evidence="2" id="KW-0732">Signal</keyword>
<name>A0A9X1M2Z3_9MICC</name>
<dbReference type="EMBL" id="JAJFZP010000009">
    <property type="protein sequence ID" value="MCC3269945.1"/>
    <property type="molecule type" value="Genomic_DNA"/>
</dbReference>
<reference evidence="4" key="1">
    <citation type="submission" date="2021-10" db="EMBL/GenBank/DDBJ databases">
        <title>Novel species in genus Arthrobacter.</title>
        <authorList>
            <person name="Liu Y."/>
        </authorList>
    </citation>
    <scope>NUCLEOTIDE SEQUENCE</scope>
    <source>
        <strain evidence="4">Zg-Y809</strain>
    </source>
</reference>
<evidence type="ECO:0000259" key="3">
    <source>
        <dbReference type="Pfam" id="PF19843"/>
    </source>
</evidence>
<feature type="domain" description="DUF6318" evidence="3">
    <location>
        <begin position="68"/>
        <end position="221"/>
    </location>
</feature>
<evidence type="ECO:0000256" key="2">
    <source>
        <dbReference type="SAM" id="SignalP"/>
    </source>
</evidence>